<evidence type="ECO:0000313" key="3">
    <source>
        <dbReference type="EMBL" id="GAA4298928.1"/>
    </source>
</evidence>
<protein>
    <submittedName>
        <fullName evidence="3">Alpha/beta hydrolase</fullName>
    </submittedName>
</protein>
<organism evidence="3 4">
    <name type="scientific">Nibribacter koreensis</name>
    <dbReference type="NCBI Taxonomy" id="1084519"/>
    <lineage>
        <taxon>Bacteria</taxon>
        <taxon>Pseudomonadati</taxon>
        <taxon>Bacteroidota</taxon>
        <taxon>Cytophagia</taxon>
        <taxon>Cytophagales</taxon>
        <taxon>Hymenobacteraceae</taxon>
        <taxon>Nibribacter</taxon>
    </lineage>
</organism>
<feature type="signal peptide" evidence="1">
    <location>
        <begin position="1"/>
        <end position="20"/>
    </location>
</feature>
<evidence type="ECO:0000259" key="2">
    <source>
        <dbReference type="Pfam" id="PF12146"/>
    </source>
</evidence>
<dbReference type="SUPFAM" id="SSF53474">
    <property type="entry name" value="alpha/beta-Hydrolases"/>
    <property type="match status" value="1"/>
</dbReference>
<proteinExistence type="predicted"/>
<keyword evidence="1" id="KW-0732">Signal</keyword>
<dbReference type="InterPro" id="IPR022742">
    <property type="entry name" value="Hydrolase_4"/>
</dbReference>
<keyword evidence="4" id="KW-1185">Reference proteome</keyword>
<dbReference type="PANTHER" id="PTHR43265">
    <property type="entry name" value="ESTERASE ESTD"/>
    <property type="match status" value="1"/>
</dbReference>
<dbReference type="Gene3D" id="3.40.50.1820">
    <property type="entry name" value="alpha/beta hydrolase"/>
    <property type="match status" value="1"/>
</dbReference>
<evidence type="ECO:0000256" key="1">
    <source>
        <dbReference type="SAM" id="SignalP"/>
    </source>
</evidence>
<dbReference type="InterPro" id="IPR053145">
    <property type="entry name" value="AB_hydrolase_Est10"/>
</dbReference>
<dbReference type="Proteomes" id="UP001501844">
    <property type="component" value="Unassembled WGS sequence"/>
</dbReference>
<dbReference type="PANTHER" id="PTHR43265:SF1">
    <property type="entry name" value="ESTERASE ESTD"/>
    <property type="match status" value="1"/>
</dbReference>
<dbReference type="GO" id="GO:0016787">
    <property type="term" value="F:hydrolase activity"/>
    <property type="evidence" value="ECO:0007669"/>
    <property type="project" value="UniProtKB-KW"/>
</dbReference>
<evidence type="ECO:0000313" key="4">
    <source>
        <dbReference type="Proteomes" id="UP001501844"/>
    </source>
</evidence>
<dbReference type="InterPro" id="IPR029058">
    <property type="entry name" value="AB_hydrolase_fold"/>
</dbReference>
<dbReference type="RefSeq" id="WP_345162509.1">
    <property type="nucleotide sequence ID" value="NZ_BAABGX010000001.1"/>
</dbReference>
<feature type="chain" id="PRO_5046572651" evidence="1">
    <location>
        <begin position="21"/>
        <end position="318"/>
    </location>
</feature>
<dbReference type="Pfam" id="PF12146">
    <property type="entry name" value="Hydrolase_4"/>
    <property type="match status" value="1"/>
</dbReference>
<comment type="caution">
    <text evidence="3">The sequence shown here is derived from an EMBL/GenBank/DDBJ whole genome shotgun (WGS) entry which is preliminary data.</text>
</comment>
<name>A0ABP8FAC3_9BACT</name>
<reference evidence="4" key="1">
    <citation type="journal article" date="2019" name="Int. J. Syst. Evol. Microbiol.">
        <title>The Global Catalogue of Microorganisms (GCM) 10K type strain sequencing project: providing services to taxonomists for standard genome sequencing and annotation.</title>
        <authorList>
            <consortium name="The Broad Institute Genomics Platform"/>
            <consortium name="The Broad Institute Genome Sequencing Center for Infectious Disease"/>
            <person name="Wu L."/>
            <person name="Ma J."/>
        </authorList>
    </citation>
    <scope>NUCLEOTIDE SEQUENCE [LARGE SCALE GENOMIC DNA]</scope>
    <source>
        <strain evidence="4">JCM 17917</strain>
    </source>
</reference>
<dbReference type="EMBL" id="BAABGX010000001">
    <property type="protein sequence ID" value="GAA4298928.1"/>
    <property type="molecule type" value="Genomic_DNA"/>
</dbReference>
<feature type="domain" description="Serine aminopeptidase S33" evidence="2">
    <location>
        <begin position="81"/>
        <end position="205"/>
    </location>
</feature>
<keyword evidence="3" id="KW-0378">Hydrolase</keyword>
<gene>
    <name evidence="3" type="ORF">GCM10023183_07620</name>
</gene>
<sequence>MRLTLYSFILWVALTGNIFAQGTSTPAGQPLDLITTTGTLKGTLLLPASTKPVKVVLLHAGSGPTNRDGNIGSMQNNSLKLLAEALYAQGIATVRYDKRGIAESLGAGLKEADLRFTSYTDDATAWVEKLKKDKRFSHVIVLGHSEGSTIGMIAARQGKADGFISVAGPGQSADKIIKQQLQPQPKMVQDMAFPILDSLAKGILVPDANPMLQSLFRPSVQPYLISWFKIDPQVEIKKLTVPVLVVQGTQDLQVSTQEAQMLLDAQPKAKLVIIENMNHVLKETTADKAANMATYSNPDQPVMPKLIQEIVAFVKAVK</sequence>
<accession>A0ABP8FAC3</accession>